<feature type="compositionally biased region" description="Polar residues" evidence="1">
    <location>
        <begin position="137"/>
        <end position="153"/>
    </location>
</feature>
<accession>A0AAI8YK13</accession>
<name>A0AAI8YK13_9PEZI</name>
<feature type="compositionally biased region" description="Low complexity" evidence="1">
    <location>
        <begin position="277"/>
        <end position="290"/>
    </location>
</feature>
<protein>
    <submittedName>
        <fullName evidence="3">Uu.00g089120.m01.CDS01</fullName>
    </submittedName>
</protein>
<feature type="compositionally biased region" description="Basic and acidic residues" evidence="1">
    <location>
        <begin position="498"/>
        <end position="514"/>
    </location>
</feature>
<feature type="region of interest" description="Disordered" evidence="1">
    <location>
        <begin position="84"/>
        <end position="153"/>
    </location>
</feature>
<feature type="compositionally biased region" description="Polar residues" evidence="1">
    <location>
        <begin position="1"/>
        <end position="12"/>
    </location>
</feature>
<feature type="transmembrane region" description="Helical" evidence="2">
    <location>
        <begin position="302"/>
        <end position="327"/>
    </location>
</feature>
<dbReference type="Proteomes" id="UP001295740">
    <property type="component" value="Unassembled WGS sequence"/>
</dbReference>
<feature type="region of interest" description="Disordered" evidence="1">
    <location>
        <begin position="393"/>
        <end position="430"/>
    </location>
</feature>
<feature type="region of interest" description="Disordered" evidence="1">
    <location>
        <begin position="214"/>
        <end position="298"/>
    </location>
</feature>
<feature type="region of interest" description="Disordered" evidence="1">
    <location>
        <begin position="1"/>
        <end position="55"/>
    </location>
</feature>
<dbReference type="EMBL" id="CAUWAG010000010">
    <property type="protein sequence ID" value="CAJ2507726.1"/>
    <property type="molecule type" value="Genomic_DNA"/>
</dbReference>
<evidence type="ECO:0000313" key="4">
    <source>
        <dbReference type="Proteomes" id="UP001295740"/>
    </source>
</evidence>
<feature type="compositionally biased region" description="Basic and acidic residues" evidence="1">
    <location>
        <begin position="43"/>
        <end position="55"/>
    </location>
</feature>
<gene>
    <name evidence="3" type="ORF">KHLLAP_LOCUS8194</name>
</gene>
<feature type="compositionally biased region" description="Low complexity" evidence="1">
    <location>
        <begin position="214"/>
        <end position="261"/>
    </location>
</feature>
<keyword evidence="4" id="KW-1185">Reference proteome</keyword>
<feature type="compositionally biased region" description="Gly residues" evidence="1">
    <location>
        <begin position="344"/>
        <end position="353"/>
    </location>
</feature>
<keyword evidence="2" id="KW-0812">Transmembrane</keyword>
<evidence type="ECO:0000256" key="1">
    <source>
        <dbReference type="SAM" id="MobiDB-lite"/>
    </source>
</evidence>
<dbReference type="AlphaFoldDB" id="A0AAI8YK13"/>
<comment type="caution">
    <text evidence="3">The sequence shown here is derived from an EMBL/GenBank/DDBJ whole genome shotgun (WGS) entry which is preliminary data.</text>
</comment>
<evidence type="ECO:0000256" key="2">
    <source>
        <dbReference type="SAM" id="Phobius"/>
    </source>
</evidence>
<organism evidence="3 4">
    <name type="scientific">Anthostomella pinea</name>
    <dbReference type="NCBI Taxonomy" id="933095"/>
    <lineage>
        <taxon>Eukaryota</taxon>
        <taxon>Fungi</taxon>
        <taxon>Dikarya</taxon>
        <taxon>Ascomycota</taxon>
        <taxon>Pezizomycotina</taxon>
        <taxon>Sordariomycetes</taxon>
        <taxon>Xylariomycetidae</taxon>
        <taxon>Xylariales</taxon>
        <taxon>Xylariaceae</taxon>
        <taxon>Anthostomella</taxon>
    </lineage>
</organism>
<feature type="compositionally biased region" description="Low complexity" evidence="1">
    <location>
        <begin position="125"/>
        <end position="136"/>
    </location>
</feature>
<feature type="region of interest" description="Disordered" evidence="1">
    <location>
        <begin position="455"/>
        <end position="527"/>
    </location>
</feature>
<proteinExistence type="predicted"/>
<sequence>MGEPVSGSSFPQTREHDQHQQHLHSHTSRDSHNHNHQHHHARSQNDKNTHKRDDSDPTIIVETISVLQLIDNTGAVLTVQTLPKQTASPRSETEAALTVEADPATATYPGPPDATSGDGDDNDGDNSLSSASSTTDPTVTPSESSMPTSFPTLSYAPLTSTHLTGSPAFPSLAGVTNTTSTSISSSASTSINSTSSLLSFTSSSGSSFSIFSSESSTYSSGSTSSRSSSESSTSSTSVSTSTSSSASSSTSGSFSGTATSTGPGSDGYTVVGGGDGSTSPTATAAAGDDPNSNSGATDQKSVATVAGSVLGAVAGVAFILVLALVAIRWKKRQNTLKLMRGSTGDRGPGGLLRGGSAAPSGGGGAAGDMSQRRRSIPFAVPAALANLSGYKRFSKSTASSDGGEKGFTKVSGRKLPPVLQFGGDGYTDPRATMMSDQSIEYRDSQMWLGQAGPSRLAVGSPMRPESGIPVFHASPARTPVTRPGPFSPYTDSSPLEPPQRDPLGRSHPSRDGSTRSHGSASRFTEEL</sequence>
<reference evidence="3" key="1">
    <citation type="submission" date="2023-10" db="EMBL/GenBank/DDBJ databases">
        <authorList>
            <person name="Hackl T."/>
        </authorList>
    </citation>
    <scope>NUCLEOTIDE SEQUENCE</scope>
</reference>
<evidence type="ECO:0000313" key="3">
    <source>
        <dbReference type="EMBL" id="CAJ2507726.1"/>
    </source>
</evidence>
<keyword evidence="2" id="KW-0472">Membrane</keyword>
<feature type="region of interest" description="Disordered" evidence="1">
    <location>
        <begin position="339"/>
        <end position="371"/>
    </location>
</feature>
<feature type="compositionally biased region" description="Polar residues" evidence="1">
    <location>
        <begin position="515"/>
        <end position="527"/>
    </location>
</feature>
<keyword evidence="2" id="KW-1133">Transmembrane helix</keyword>